<accession>A0A104A066</accession>
<evidence type="ECO:0000313" key="2">
    <source>
        <dbReference type="EMBL" id="KVK89308.1"/>
    </source>
</evidence>
<evidence type="ECO:0000259" key="1">
    <source>
        <dbReference type="Pfam" id="PF04230"/>
    </source>
</evidence>
<dbReference type="EMBL" id="LOYH01000004">
    <property type="protein sequence ID" value="KVK89308.1"/>
    <property type="molecule type" value="Genomic_DNA"/>
</dbReference>
<evidence type="ECO:0000313" key="3">
    <source>
        <dbReference type="Proteomes" id="UP000069001"/>
    </source>
</evidence>
<dbReference type="PANTHER" id="PTHR36836:SF1">
    <property type="entry name" value="COLANIC ACID BIOSYNTHESIS PROTEIN WCAK"/>
    <property type="match status" value="1"/>
</dbReference>
<comment type="caution">
    <text evidence="2">The sequence shown here is derived from an EMBL/GenBank/DDBJ whole genome shotgun (WGS) entry which is preliminary data.</text>
</comment>
<organism evidence="2 3">
    <name type="scientific">Burkholderia cepacia</name>
    <name type="common">Pseudomonas cepacia</name>
    <dbReference type="NCBI Taxonomy" id="292"/>
    <lineage>
        <taxon>Bacteria</taxon>
        <taxon>Pseudomonadati</taxon>
        <taxon>Pseudomonadota</taxon>
        <taxon>Betaproteobacteria</taxon>
        <taxon>Burkholderiales</taxon>
        <taxon>Burkholderiaceae</taxon>
        <taxon>Burkholderia</taxon>
        <taxon>Burkholderia cepacia complex</taxon>
    </lineage>
</organism>
<reference evidence="2 3" key="1">
    <citation type="submission" date="2015-11" db="EMBL/GenBank/DDBJ databases">
        <title>Expanding the genomic diversity of Burkholderia species for the development of highly accurate diagnostics.</title>
        <authorList>
            <person name="Sahl J."/>
            <person name="Keim P."/>
            <person name="Wagner D."/>
        </authorList>
    </citation>
    <scope>NUCLEOTIDE SEQUENCE [LARGE SCALE GENOMIC DNA]</scope>
    <source>
        <strain evidence="2 3">MSMB1302</strain>
    </source>
</reference>
<dbReference type="Pfam" id="PF04230">
    <property type="entry name" value="PS_pyruv_trans"/>
    <property type="match status" value="1"/>
</dbReference>
<dbReference type="PANTHER" id="PTHR36836">
    <property type="entry name" value="COLANIC ACID BIOSYNTHESIS PROTEIN WCAK"/>
    <property type="match status" value="1"/>
</dbReference>
<proteinExistence type="predicted"/>
<name>A0A104A066_BURCE</name>
<sequence>MNKPDVYLLHAYSSRNSGDGLLVKLSLKAIRAAGIDGVVTVVCLDPASFRGYLDDANVRLWSLARFCLESVRCIGRARPALFFGVGGGYLRASSGMEGWKSLIAHGSQLACSALRRSKRSIYLPQSIGPLQSLPGSLLAALVRRCVDVVFLRDDQSVDELAHPHGVRTGDLVVLEIGRTPRGEPRARRRAEQARPIRFVFRDLKGKPYRDDYVVNLRHLEKLLPEAGFALQSSGRGNGDDTFYRDTFGVGQVDDLATLVARERPTVVSVRLHGSLESVLAGVPSIHIAYERKGQAAYDDLGLSRYVVHASDFDAERVAALAREIAQDDSAFWQALRTEGASRYNEMVERFRHEIEQFDHLRDGR</sequence>
<dbReference type="InterPro" id="IPR007345">
    <property type="entry name" value="Polysacch_pyruvyl_Trfase"/>
</dbReference>
<gene>
    <name evidence="2" type="ORF">WS90_36555</name>
</gene>
<dbReference type="AlphaFoldDB" id="A0A104A066"/>
<feature type="domain" description="Polysaccharide pyruvyl transferase" evidence="1">
    <location>
        <begin position="16"/>
        <end position="290"/>
    </location>
</feature>
<dbReference type="Proteomes" id="UP000069001">
    <property type="component" value="Unassembled WGS sequence"/>
</dbReference>
<dbReference type="RefSeq" id="WP_059727316.1">
    <property type="nucleotide sequence ID" value="NZ_LOYH01000004.1"/>
</dbReference>
<protein>
    <recommendedName>
        <fullName evidence="1">Polysaccharide pyruvyl transferase domain-containing protein</fullName>
    </recommendedName>
</protein>